<dbReference type="PANTHER" id="PTHR17045">
    <property type="entry name" value="MELANOCYTE SPECIFIC GENE RELATED CITED"/>
    <property type="match status" value="1"/>
</dbReference>
<evidence type="ECO:0000256" key="4">
    <source>
        <dbReference type="ARBA" id="ARBA00023159"/>
    </source>
</evidence>
<evidence type="ECO:0000256" key="1">
    <source>
        <dbReference type="ARBA" id="ARBA00004123"/>
    </source>
</evidence>
<comment type="subcellular location">
    <subcellularLocation>
        <location evidence="1">Nucleus</location>
    </subcellularLocation>
</comment>
<evidence type="ECO:0000256" key="7">
    <source>
        <dbReference type="SAM" id="MobiDB-lite"/>
    </source>
</evidence>
<comment type="similarity">
    <text evidence="2">Belongs to the CITED family.</text>
</comment>
<dbReference type="GlyGen" id="A0A287B098">
    <property type="glycosylation" value="1 site"/>
</dbReference>
<feature type="region of interest" description="Disordered" evidence="7">
    <location>
        <begin position="9"/>
        <end position="153"/>
    </location>
</feature>
<evidence type="ECO:0000256" key="5">
    <source>
        <dbReference type="ARBA" id="ARBA00023163"/>
    </source>
</evidence>
<feature type="compositionally biased region" description="Low complexity" evidence="7">
    <location>
        <begin position="112"/>
        <end position="131"/>
    </location>
</feature>
<proteinExistence type="inferred from homology"/>
<dbReference type="GO" id="GO:0003713">
    <property type="term" value="F:transcription coactivator activity"/>
    <property type="evidence" value="ECO:0000318"/>
    <property type="project" value="GO_Central"/>
</dbReference>
<dbReference type="AlphaFoldDB" id="A0A287B098"/>
<evidence type="ECO:0000313" key="8">
    <source>
        <dbReference type="Ensembl" id="ENSSSCP00000049841.2"/>
    </source>
</evidence>
<evidence type="ECO:0000313" key="9">
    <source>
        <dbReference type="Proteomes" id="UP000008227"/>
    </source>
</evidence>
<dbReference type="Proteomes" id="UP000008227">
    <property type="component" value="Chromosome 6"/>
</dbReference>
<evidence type="ECO:0000256" key="6">
    <source>
        <dbReference type="ARBA" id="ARBA00023242"/>
    </source>
</evidence>
<reference evidence="8" key="3">
    <citation type="submission" date="2025-08" db="UniProtKB">
        <authorList>
            <consortium name="Ensembl"/>
        </authorList>
    </citation>
    <scope>IDENTIFICATION</scope>
</reference>
<sequence length="245" mass="25975">MADHLLLAEGYRLVPRPPPPAPAQGPHVLRTLQPYSGPGLDSGLRPRGTPLGPPPPPPPGALTYGALGRRRQPSSPFRLCRRRRPPAARTCSPWRRCTQVARPRPPAPREAPGPTAGARSPSSATAATRARSGLHGRRTHRRGGADVAGAGARAAPRARAARALPGPERVRLLLGLGFGAARWLGELLSDACPAWPREGGRPRRTRHPAPGPRHAPSVRVRQRFAHRADAGPGRRASLQALLAAG</sequence>
<feature type="region of interest" description="Disordered" evidence="7">
    <location>
        <begin position="193"/>
        <end position="245"/>
    </location>
</feature>
<protein>
    <submittedName>
        <fullName evidence="8">Uncharacterized protein</fullName>
    </submittedName>
</protein>
<reference evidence="8" key="2">
    <citation type="journal article" date="2020" name="Gigascience">
        <title>An improved pig reference genome sequence to enable pig genetics and genomics research.</title>
        <authorList>
            <person name="Warr A."/>
            <person name="Affara N."/>
            <person name="Aken B."/>
            <person name="Beiki H."/>
            <person name="Bickhart D.M."/>
            <person name="Billis K."/>
            <person name="Chow W."/>
            <person name="Eory L."/>
            <person name="Finlayson H.A."/>
            <person name="Flicek P."/>
            <person name="Giron C.G."/>
            <person name="Griffin D.K."/>
            <person name="Hall R."/>
            <person name="Hannum G."/>
            <person name="Hourlier T."/>
            <person name="Howe K."/>
            <person name="Hume D.A."/>
            <person name="Izuogu O."/>
            <person name="Kim K."/>
            <person name="Koren S."/>
            <person name="Liu H."/>
            <person name="Manchanda N."/>
            <person name="Martin F.J."/>
            <person name="Nonneman D.J."/>
            <person name="O'Connor R.E."/>
            <person name="Phillippy A.M."/>
            <person name="Rohrer G.A."/>
            <person name="Rosen B.D."/>
            <person name="Rund L.A."/>
            <person name="Sargent C.A."/>
            <person name="Schook L.B."/>
            <person name="Schroeder S.G."/>
            <person name="Schwartz A.S."/>
            <person name="Skinner B.M."/>
            <person name="Talbot R."/>
            <person name="Tseng E."/>
            <person name="Tuggle C.K."/>
            <person name="Watson M."/>
            <person name="Smith T.P.L."/>
            <person name="Archibald A.L."/>
        </authorList>
    </citation>
    <scope>NUCLEOTIDE SEQUENCE [LARGE SCALE GENOMIC DNA]</scope>
    <source>
        <strain evidence="8">Duroc</strain>
    </source>
</reference>
<dbReference type="Ensembl" id="ENSSSCT00000056342.2">
    <property type="protein sequence ID" value="ENSSSCP00000049841.2"/>
    <property type="gene ID" value="ENSSSCG00000033952.2"/>
</dbReference>
<accession>A0A287B098</accession>
<dbReference type="STRING" id="9823.ENSSSCP00000049841"/>
<dbReference type="InParanoid" id="A0A287B098"/>
<keyword evidence="6" id="KW-0539">Nucleus</keyword>
<dbReference type="InterPro" id="IPR007576">
    <property type="entry name" value="CITED"/>
</dbReference>
<keyword evidence="5" id="KW-0804">Transcription</keyword>
<dbReference type="PaxDb" id="9823-ENSSSCP00000004296"/>
<evidence type="ECO:0000256" key="3">
    <source>
        <dbReference type="ARBA" id="ARBA00023015"/>
    </source>
</evidence>
<keyword evidence="9" id="KW-1185">Reference proteome</keyword>
<keyword evidence="4" id="KW-0010">Activator</keyword>
<dbReference type="Bgee" id="ENSSSCG00000033952">
    <property type="expression patterns" value="Expressed in granulosa cell and 27 other cell types or tissues"/>
</dbReference>
<reference evidence="8" key="4">
    <citation type="submission" date="2025-09" db="UniProtKB">
        <authorList>
            <consortium name="Ensembl"/>
        </authorList>
    </citation>
    <scope>IDENTIFICATION</scope>
</reference>
<dbReference type="PANTHER" id="PTHR17045:SF5">
    <property type="entry name" value="CBP_P300-INTERACTING TRANSACTIVATOR 4"/>
    <property type="match status" value="1"/>
</dbReference>
<evidence type="ECO:0000256" key="2">
    <source>
        <dbReference type="ARBA" id="ARBA00006967"/>
    </source>
</evidence>
<reference evidence="9" key="1">
    <citation type="submission" date="2009-11" db="EMBL/GenBank/DDBJ databases">
        <authorList>
            <consortium name="Porcine genome sequencing project"/>
        </authorList>
    </citation>
    <scope>NUCLEOTIDE SEQUENCE [LARGE SCALE GENOMIC DNA]</scope>
    <source>
        <strain evidence="9">Duroc</strain>
    </source>
</reference>
<gene>
    <name evidence="8" type="primary">CITED4</name>
</gene>
<dbReference type="GO" id="GO:0005634">
    <property type="term" value="C:nucleus"/>
    <property type="evidence" value="ECO:0000318"/>
    <property type="project" value="GO_Central"/>
</dbReference>
<feature type="compositionally biased region" description="Pro residues" evidence="7">
    <location>
        <begin position="51"/>
        <end position="60"/>
    </location>
</feature>
<dbReference type="GeneTree" id="ENSGT00980000200837"/>
<feature type="compositionally biased region" description="Low complexity" evidence="7">
    <location>
        <begin position="61"/>
        <end position="78"/>
    </location>
</feature>
<organism evidence="8 9">
    <name type="scientific">Sus scrofa</name>
    <name type="common">Pig</name>
    <dbReference type="NCBI Taxonomy" id="9823"/>
    <lineage>
        <taxon>Eukaryota</taxon>
        <taxon>Metazoa</taxon>
        <taxon>Chordata</taxon>
        <taxon>Craniata</taxon>
        <taxon>Vertebrata</taxon>
        <taxon>Euteleostomi</taxon>
        <taxon>Mammalia</taxon>
        <taxon>Eutheria</taxon>
        <taxon>Laurasiatheria</taxon>
        <taxon>Artiodactyla</taxon>
        <taxon>Suina</taxon>
        <taxon>Suidae</taxon>
        <taxon>Sus</taxon>
    </lineage>
</organism>
<keyword evidence="3" id="KW-0805">Transcription regulation</keyword>
<name>A0A287B098_PIG</name>
<feature type="compositionally biased region" description="Basic residues" evidence="7">
    <location>
        <begin position="132"/>
        <end position="142"/>
    </location>
</feature>